<evidence type="ECO:0000313" key="3">
    <source>
        <dbReference type="Proteomes" id="UP000426265"/>
    </source>
</evidence>
<evidence type="ECO:0000313" key="4">
    <source>
        <dbReference type="Proteomes" id="UP000434276"/>
    </source>
</evidence>
<reference evidence="2 3" key="1">
    <citation type="submission" date="2019-11" db="EMBL/GenBank/DDBJ databases">
        <authorList>
            <person name="Jiao W.-B."/>
            <person name="Schneeberger K."/>
        </authorList>
    </citation>
    <scope>NUCLEOTIDE SEQUENCE [LARGE SCALE GENOMIC DNA]</scope>
    <source>
        <strain evidence="3">cv. An-1</strain>
        <strain evidence="4">cv. C24</strain>
    </source>
</reference>
<dbReference type="Proteomes" id="UP000434276">
    <property type="component" value="Unassembled WGS sequence"/>
</dbReference>
<name>A0A654FAZ0_ARATH</name>
<protein>
    <submittedName>
        <fullName evidence="2">Uncharacterized protein</fullName>
    </submittedName>
</protein>
<sequence>MHLEGLQTKSVVFRRPGRATGMKRLKQDLSDMSKLQAYDIASIKMESIRSYIVASMDIDIPDQSVTEMNCLCLDLKLMGLG</sequence>
<evidence type="ECO:0000313" key="1">
    <source>
        <dbReference type="EMBL" id="CAA0383771.1"/>
    </source>
</evidence>
<proteinExistence type="predicted"/>
<accession>A0A5S9XFY0</accession>
<dbReference type="EMBL" id="CACSHJ010000089">
    <property type="protein sequence ID" value="CAA0383771.1"/>
    <property type="molecule type" value="Genomic_DNA"/>
</dbReference>
<dbReference type="EMBL" id="CACRSJ010000106">
    <property type="protein sequence ID" value="VYS58693.1"/>
    <property type="molecule type" value="Genomic_DNA"/>
</dbReference>
<evidence type="ECO:0000313" key="2">
    <source>
        <dbReference type="EMBL" id="VYS58693.1"/>
    </source>
</evidence>
<accession>A0A654FAZ0</accession>
<dbReference type="OrthoDB" id="10371966at2759"/>
<gene>
    <name evidence="2" type="ORF">AN1_LOCUS14138</name>
    <name evidence="1" type="ORF">C24_LOCUS13975</name>
</gene>
<dbReference type="Proteomes" id="UP000426265">
    <property type="component" value="Unassembled WGS sequence"/>
</dbReference>
<organism evidence="2 3">
    <name type="scientific">Arabidopsis thaliana</name>
    <name type="common">Mouse-ear cress</name>
    <dbReference type="NCBI Taxonomy" id="3702"/>
    <lineage>
        <taxon>Eukaryota</taxon>
        <taxon>Viridiplantae</taxon>
        <taxon>Streptophyta</taxon>
        <taxon>Embryophyta</taxon>
        <taxon>Tracheophyta</taxon>
        <taxon>Spermatophyta</taxon>
        <taxon>Magnoliopsida</taxon>
        <taxon>eudicotyledons</taxon>
        <taxon>Gunneridae</taxon>
        <taxon>Pentapetalae</taxon>
        <taxon>rosids</taxon>
        <taxon>malvids</taxon>
        <taxon>Brassicales</taxon>
        <taxon>Brassicaceae</taxon>
        <taxon>Camelineae</taxon>
        <taxon>Arabidopsis</taxon>
    </lineage>
</organism>
<dbReference type="AlphaFoldDB" id="A0A654FAZ0"/>